<dbReference type="Proteomes" id="UP000051248">
    <property type="component" value="Unassembled WGS sequence"/>
</dbReference>
<evidence type="ECO:0000259" key="5">
    <source>
        <dbReference type="Pfam" id="PF00551"/>
    </source>
</evidence>
<evidence type="ECO:0000256" key="3">
    <source>
        <dbReference type="ARBA" id="ARBA00022755"/>
    </source>
</evidence>
<comment type="function">
    <text evidence="4">Catalyzes the transfer of a formyl group from 10-formyltetrahydrofolate to 5-phospho-ribosyl-glycinamide (GAR), producing 5-phospho-ribosyl-N-formylglycinamide (FGAR) and tetrahydrofolate.</text>
</comment>
<reference evidence="6 7" key="1">
    <citation type="journal article" date="2015" name="Genome Announc.">
        <title>Expanding the biotechnology potential of lactobacilli through comparative genomics of 213 strains and associated genera.</title>
        <authorList>
            <person name="Sun Z."/>
            <person name="Harris H.M."/>
            <person name="McCann A."/>
            <person name="Guo C."/>
            <person name="Argimon S."/>
            <person name="Zhang W."/>
            <person name="Yang X."/>
            <person name="Jeffery I.B."/>
            <person name="Cooney J.C."/>
            <person name="Kagawa T.F."/>
            <person name="Liu W."/>
            <person name="Song Y."/>
            <person name="Salvetti E."/>
            <person name="Wrobel A."/>
            <person name="Rasinkangas P."/>
            <person name="Parkhill J."/>
            <person name="Rea M.C."/>
            <person name="O'Sullivan O."/>
            <person name="Ritari J."/>
            <person name="Douillard F.P."/>
            <person name="Paul Ross R."/>
            <person name="Yang R."/>
            <person name="Briner A.E."/>
            <person name="Felis G.E."/>
            <person name="de Vos W.M."/>
            <person name="Barrangou R."/>
            <person name="Klaenhammer T.R."/>
            <person name="Caufield P.W."/>
            <person name="Cui Y."/>
            <person name="Zhang H."/>
            <person name="O'Toole P.W."/>
        </authorList>
    </citation>
    <scope>NUCLEOTIDE SEQUENCE [LARGE SCALE GENOMIC DNA]</scope>
    <source>
        <strain evidence="6 7">DSM 19682</strain>
    </source>
</reference>
<feature type="binding site" evidence="4">
    <location>
        <position position="106"/>
    </location>
    <ligand>
        <name>(6R)-10-formyltetrahydrofolate</name>
        <dbReference type="ChEBI" id="CHEBI:195366"/>
    </ligand>
</feature>
<dbReference type="GO" id="GO:0004644">
    <property type="term" value="F:phosphoribosylglycinamide formyltransferase activity"/>
    <property type="evidence" value="ECO:0007669"/>
    <property type="project" value="UniProtKB-UniRule"/>
</dbReference>
<dbReference type="EC" id="2.1.2.2" evidence="4"/>
<comment type="catalytic activity">
    <reaction evidence="4">
        <text>N(1)-(5-phospho-beta-D-ribosyl)glycinamide + (6R)-10-formyltetrahydrofolate = N(2)-formyl-N(1)-(5-phospho-beta-D-ribosyl)glycinamide + (6S)-5,6,7,8-tetrahydrofolate + H(+)</text>
        <dbReference type="Rhea" id="RHEA:15053"/>
        <dbReference type="ChEBI" id="CHEBI:15378"/>
        <dbReference type="ChEBI" id="CHEBI:57453"/>
        <dbReference type="ChEBI" id="CHEBI:143788"/>
        <dbReference type="ChEBI" id="CHEBI:147286"/>
        <dbReference type="ChEBI" id="CHEBI:195366"/>
        <dbReference type="EC" id="2.1.2.2"/>
    </reaction>
</comment>
<dbReference type="Pfam" id="PF00551">
    <property type="entry name" value="Formyl_trans_N"/>
    <property type="match status" value="1"/>
</dbReference>
<comment type="similarity">
    <text evidence="4">Belongs to the GART family.</text>
</comment>
<comment type="pathway">
    <text evidence="1 4">Purine metabolism; IMP biosynthesis via de novo pathway; N(2)-formyl-N(1)-(5-phospho-D-ribosyl)glycinamide from N(1)-(5-phospho-D-ribosyl)glycinamide (10-formyl THF route): step 1/1.</text>
</comment>
<accession>A0A0R1K975</accession>
<dbReference type="OrthoDB" id="9806170at2"/>
<dbReference type="Gene3D" id="3.40.50.170">
    <property type="entry name" value="Formyl transferase, N-terminal domain"/>
    <property type="match status" value="1"/>
</dbReference>
<comment type="caution">
    <text evidence="6">The sequence shown here is derived from an EMBL/GenBank/DDBJ whole genome shotgun (WGS) entry which is preliminary data.</text>
</comment>
<sequence length="199" mass="22685">MRVAIFASGNGTNFDAIANSTELQEAGLDIEVLVCDQPNAPVIQKAKNLNIPVFVNELKNFPNRKEYERTIVDKLVPFEVEYIFLAGYMRVVTSELLNEYRNRIINIHPSLLPKFSGLDAIQRAFDSGDTETGVTIHYIDENVDTGPIICQKYIPILKTDNVETLEERIHTKEHEMYIKVILDLIKKESENVNFEKGID</sequence>
<gene>
    <name evidence="4" type="primary">purN</name>
    <name evidence="6" type="ORF">FD03_GL000188</name>
</gene>
<comment type="caution">
    <text evidence="4">Lacks conserved residue(s) required for the propagation of feature annotation.</text>
</comment>
<organism evidence="6 7">
    <name type="scientific">Companilactobacillus nodensis DSM 19682 = JCM 14932 = NBRC 107160</name>
    <dbReference type="NCBI Taxonomy" id="1423775"/>
    <lineage>
        <taxon>Bacteria</taxon>
        <taxon>Bacillati</taxon>
        <taxon>Bacillota</taxon>
        <taxon>Bacilli</taxon>
        <taxon>Lactobacillales</taxon>
        <taxon>Lactobacillaceae</taxon>
        <taxon>Companilactobacillus</taxon>
    </lineage>
</organism>
<evidence type="ECO:0000313" key="7">
    <source>
        <dbReference type="Proteomes" id="UP000051248"/>
    </source>
</evidence>
<dbReference type="PANTHER" id="PTHR43369:SF2">
    <property type="entry name" value="PHOSPHORIBOSYLGLYCINAMIDE FORMYLTRANSFERASE"/>
    <property type="match status" value="1"/>
</dbReference>
<dbReference type="CDD" id="cd08645">
    <property type="entry name" value="FMT_core_GART"/>
    <property type="match status" value="1"/>
</dbReference>
<feature type="binding site" evidence="4">
    <location>
        <begin position="11"/>
        <end position="13"/>
    </location>
    <ligand>
        <name>N(1)-(5-phospho-beta-D-ribosyl)glycinamide</name>
        <dbReference type="ChEBI" id="CHEBI:143788"/>
    </ligand>
</feature>
<dbReference type="GO" id="GO:0006189">
    <property type="term" value="P:'de novo' IMP biosynthetic process"/>
    <property type="evidence" value="ECO:0007669"/>
    <property type="project" value="UniProtKB-UniRule"/>
</dbReference>
<dbReference type="PATRIC" id="fig|1423775.4.peg.192"/>
<dbReference type="RefSeq" id="WP_056979734.1">
    <property type="nucleotide sequence ID" value="NZ_AZDZ01000009.1"/>
</dbReference>
<proteinExistence type="inferred from homology"/>
<dbReference type="NCBIfam" id="TIGR00639">
    <property type="entry name" value="PurN"/>
    <property type="match status" value="1"/>
</dbReference>
<dbReference type="InterPro" id="IPR036477">
    <property type="entry name" value="Formyl_transf_N_sf"/>
</dbReference>
<name>A0A0R1K975_9LACO</name>
<dbReference type="GO" id="GO:0005829">
    <property type="term" value="C:cytosol"/>
    <property type="evidence" value="ECO:0007669"/>
    <property type="project" value="TreeGrafter"/>
</dbReference>
<evidence type="ECO:0000256" key="2">
    <source>
        <dbReference type="ARBA" id="ARBA00022679"/>
    </source>
</evidence>
<feature type="active site" description="Proton donor" evidence="4">
    <location>
        <position position="108"/>
    </location>
</feature>
<protein>
    <recommendedName>
        <fullName evidence="4">Phosphoribosylglycinamide formyltransferase</fullName>
        <ecNumber evidence="4">2.1.2.2</ecNumber>
    </recommendedName>
    <alternativeName>
        <fullName evidence="4">5'-phosphoribosylglycinamide transformylase</fullName>
    </alternativeName>
    <alternativeName>
        <fullName evidence="4">GAR transformylase</fullName>
        <shortName evidence="4">GART</shortName>
    </alternativeName>
</protein>
<evidence type="ECO:0000256" key="1">
    <source>
        <dbReference type="ARBA" id="ARBA00005054"/>
    </source>
</evidence>
<dbReference type="AlphaFoldDB" id="A0A0R1K975"/>
<dbReference type="SUPFAM" id="SSF53328">
    <property type="entry name" value="Formyltransferase"/>
    <property type="match status" value="1"/>
</dbReference>
<dbReference type="UniPathway" id="UPA00074">
    <property type="reaction ID" value="UER00126"/>
</dbReference>
<evidence type="ECO:0000256" key="4">
    <source>
        <dbReference type="HAMAP-Rule" id="MF_01930"/>
    </source>
</evidence>
<evidence type="ECO:0000313" key="6">
    <source>
        <dbReference type="EMBL" id="KRK80012.1"/>
    </source>
</evidence>
<keyword evidence="3 4" id="KW-0658">Purine biosynthesis</keyword>
<dbReference type="InterPro" id="IPR004607">
    <property type="entry name" value="GART"/>
</dbReference>
<dbReference type="EMBL" id="AZDZ01000009">
    <property type="protein sequence ID" value="KRK80012.1"/>
    <property type="molecule type" value="Genomic_DNA"/>
</dbReference>
<feature type="domain" description="Formyl transferase N-terminal" evidence="5">
    <location>
        <begin position="1"/>
        <end position="181"/>
    </location>
</feature>
<dbReference type="PANTHER" id="PTHR43369">
    <property type="entry name" value="PHOSPHORIBOSYLGLYCINAMIDE FORMYLTRANSFERASE"/>
    <property type="match status" value="1"/>
</dbReference>
<feature type="binding site" evidence="4">
    <location>
        <position position="64"/>
    </location>
    <ligand>
        <name>(6R)-10-formyltetrahydrofolate</name>
        <dbReference type="ChEBI" id="CHEBI:195366"/>
    </ligand>
</feature>
<keyword evidence="7" id="KW-1185">Reference proteome</keyword>
<dbReference type="HAMAP" id="MF_01930">
    <property type="entry name" value="PurN"/>
    <property type="match status" value="1"/>
</dbReference>
<dbReference type="STRING" id="1423775.FD03_GL000188"/>
<feature type="site" description="Raises pKa of active site His" evidence="4">
    <location>
        <position position="144"/>
    </location>
</feature>
<dbReference type="InterPro" id="IPR002376">
    <property type="entry name" value="Formyl_transf_N"/>
</dbReference>
<dbReference type="eggNOG" id="COG0299">
    <property type="taxonomic scope" value="Bacteria"/>
</dbReference>
<keyword evidence="2 4" id="KW-0808">Transferase</keyword>